<dbReference type="AlphaFoldDB" id="A0A9D1DTE1"/>
<name>A0A9D1DTE1_9FIRM</name>
<dbReference type="Proteomes" id="UP000824232">
    <property type="component" value="Unassembled WGS sequence"/>
</dbReference>
<sequence length="351" mass="41065">MEYYDKLNLAIKNTLEDERLKYHLQYLDEVVKLASIIIENTKDLVVDDYSTNVSLDNSIDIVTNFFSKINGEYASRFLKLLKEKDIYNGKACNVVNFNKIDSPRIDRSEVRDDGSLHIDYSETLADAFNISHEFTHKFSKQKYKDSTIKQFLCESTTLTIEFLLEDYLLESSGYDKDEIKIRKTNRLKETYDDATAVIFEHTLLKLYKENNGMLNEEILLNYLNSLPKGSKLYELFFHNSKRYLDDIVSKGHLQFSYRQRYVIGVVLASYFHDSITKDESYKNRLFYLIEILGHTDMTSLDDLKALEKLEIPVVEDGNFKVNANNIEKLSDCYKKEVNDVLEVQKENNHTK</sequence>
<evidence type="ECO:0000313" key="2">
    <source>
        <dbReference type="Proteomes" id="UP000824232"/>
    </source>
</evidence>
<protein>
    <submittedName>
        <fullName evidence="1">Uncharacterized protein</fullName>
    </submittedName>
</protein>
<reference evidence="1" key="1">
    <citation type="submission" date="2020-10" db="EMBL/GenBank/DDBJ databases">
        <authorList>
            <person name="Gilroy R."/>
        </authorList>
    </citation>
    <scope>NUCLEOTIDE SEQUENCE</scope>
    <source>
        <strain evidence="1">CHK184-20233</strain>
    </source>
</reference>
<gene>
    <name evidence="1" type="ORF">IAB38_00560</name>
</gene>
<organism evidence="1 2">
    <name type="scientific">Candidatus Onthousia excrementipullorum</name>
    <dbReference type="NCBI Taxonomy" id="2840884"/>
    <lineage>
        <taxon>Bacteria</taxon>
        <taxon>Bacillati</taxon>
        <taxon>Bacillota</taxon>
        <taxon>Bacilli</taxon>
        <taxon>Candidatus Onthousia</taxon>
    </lineage>
</organism>
<dbReference type="EMBL" id="DVHC01000008">
    <property type="protein sequence ID" value="HIR58519.1"/>
    <property type="molecule type" value="Genomic_DNA"/>
</dbReference>
<comment type="caution">
    <text evidence="1">The sequence shown here is derived from an EMBL/GenBank/DDBJ whole genome shotgun (WGS) entry which is preliminary data.</text>
</comment>
<proteinExistence type="predicted"/>
<reference evidence="1" key="2">
    <citation type="journal article" date="2021" name="PeerJ">
        <title>Extensive microbial diversity within the chicken gut microbiome revealed by metagenomics and culture.</title>
        <authorList>
            <person name="Gilroy R."/>
            <person name="Ravi A."/>
            <person name="Getino M."/>
            <person name="Pursley I."/>
            <person name="Horton D.L."/>
            <person name="Alikhan N.F."/>
            <person name="Baker D."/>
            <person name="Gharbi K."/>
            <person name="Hall N."/>
            <person name="Watson M."/>
            <person name="Adriaenssens E.M."/>
            <person name="Foster-Nyarko E."/>
            <person name="Jarju S."/>
            <person name="Secka A."/>
            <person name="Antonio M."/>
            <person name="Oren A."/>
            <person name="Chaudhuri R.R."/>
            <person name="La Ragione R."/>
            <person name="Hildebrand F."/>
            <person name="Pallen M.J."/>
        </authorList>
    </citation>
    <scope>NUCLEOTIDE SEQUENCE</scope>
    <source>
        <strain evidence="1">CHK184-20233</strain>
    </source>
</reference>
<accession>A0A9D1DTE1</accession>
<evidence type="ECO:0000313" key="1">
    <source>
        <dbReference type="EMBL" id="HIR58519.1"/>
    </source>
</evidence>